<dbReference type="HOGENOM" id="CLU_129144_0_0_9"/>
<evidence type="ECO:0008006" key="5">
    <source>
        <dbReference type="Google" id="ProtNLM"/>
    </source>
</evidence>
<feature type="compositionally biased region" description="Basic and acidic residues" evidence="1">
    <location>
        <begin position="1"/>
        <end position="35"/>
    </location>
</feature>
<organism evidence="3 4">
    <name type="scientific">Bacillus smithii 7_3_47FAA</name>
    <dbReference type="NCBI Taxonomy" id="665952"/>
    <lineage>
        <taxon>Bacteria</taxon>
        <taxon>Bacillati</taxon>
        <taxon>Bacillota</taxon>
        <taxon>Bacilli</taxon>
        <taxon>Bacillales</taxon>
        <taxon>Bacillaceae</taxon>
        <taxon>Bacillus</taxon>
    </lineage>
</organism>
<dbReference type="PANTHER" id="PTHR40040">
    <property type="entry name" value="SMALL HYDROPHOBIC PROTEIN-RELATED"/>
    <property type="match status" value="1"/>
</dbReference>
<keyword evidence="2" id="KW-0472">Membrane</keyword>
<name>G9QPS1_9BACI</name>
<protein>
    <recommendedName>
        <fullName evidence="5">DUF4190 domain-containing protein</fullName>
    </recommendedName>
</protein>
<gene>
    <name evidence="3" type="ORF">HMPREF1015_00288</name>
</gene>
<feature type="region of interest" description="Disordered" evidence="1">
    <location>
        <begin position="1"/>
        <end position="64"/>
    </location>
</feature>
<dbReference type="PANTHER" id="PTHR40040:SF1">
    <property type="entry name" value="MEMBRANE PROTEIN"/>
    <property type="match status" value="1"/>
</dbReference>
<feature type="transmembrane region" description="Helical" evidence="2">
    <location>
        <begin position="67"/>
        <end position="94"/>
    </location>
</feature>
<feature type="compositionally biased region" description="Basic and acidic residues" evidence="1">
    <location>
        <begin position="44"/>
        <end position="58"/>
    </location>
</feature>
<comment type="caution">
    <text evidence="3">The sequence shown here is derived from an EMBL/GenBank/DDBJ whole genome shotgun (WGS) entry which is preliminary data.</text>
</comment>
<dbReference type="RefSeq" id="WP_003355370.1">
    <property type="nucleotide sequence ID" value="NZ_JH414764.1"/>
</dbReference>
<keyword evidence="2" id="KW-1133">Transmembrane helix</keyword>
<accession>G9QPS1</accession>
<reference evidence="3 4" key="1">
    <citation type="submission" date="2011-09" db="EMBL/GenBank/DDBJ databases">
        <title>The Genome Sequence of Bacillus smithii 7_3_47FAA.</title>
        <authorList>
            <consortium name="The Broad Institute Genome Sequencing Platform"/>
            <person name="Earl A."/>
            <person name="Ward D."/>
            <person name="Feldgarden M."/>
            <person name="Gevers D."/>
            <person name="Daigneault M."/>
            <person name="Strauss J."/>
            <person name="Allen-Vercoe E."/>
            <person name="Young S.K."/>
            <person name="Zeng Q."/>
            <person name="Gargeya S."/>
            <person name="Fitzgerald M."/>
            <person name="Haas B."/>
            <person name="Abouelleil A."/>
            <person name="Alvarado L."/>
            <person name="Arachchi H.M."/>
            <person name="Berlin A."/>
            <person name="Brown A."/>
            <person name="Chapman S.B."/>
            <person name="Chen Z."/>
            <person name="Dunbar C."/>
            <person name="Freedman E."/>
            <person name="Gearin G."/>
            <person name="Goldberg J."/>
            <person name="Griggs A."/>
            <person name="Gujja S."/>
            <person name="Heiman D."/>
            <person name="Howarth C."/>
            <person name="Larson L."/>
            <person name="Lui A."/>
            <person name="MacDonald P.J.P."/>
            <person name="Montmayeur A."/>
            <person name="Murphy C."/>
            <person name="Neiman D."/>
            <person name="Pearson M."/>
            <person name="Priest M."/>
            <person name="Roberts A."/>
            <person name="Saif S."/>
            <person name="Shea T."/>
            <person name="Shenoy N."/>
            <person name="Sisk P."/>
            <person name="Stolte C."/>
            <person name="Sykes S."/>
            <person name="Wortman J."/>
            <person name="Nusbaum C."/>
            <person name="Birren B."/>
        </authorList>
    </citation>
    <scope>NUCLEOTIDE SEQUENCE [LARGE SCALE GENOMIC DNA]</scope>
    <source>
        <strain evidence="3 4">7_3_47FAA</strain>
    </source>
</reference>
<dbReference type="AlphaFoldDB" id="G9QPS1"/>
<keyword evidence="2" id="KW-0812">Transmembrane</keyword>
<feature type="transmembrane region" description="Helical" evidence="2">
    <location>
        <begin position="106"/>
        <end position="127"/>
    </location>
</feature>
<dbReference type="PATRIC" id="fig|665952.3.peg.3179"/>
<evidence type="ECO:0000256" key="2">
    <source>
        <dbReference type="SAM" id="Phobius"/>
    </source>
</evidence>
<proteinExistence type="predicted"/>
<sequence length="128" mass="14065">MSIHIPYEKRGIALDEEKQGTEENEYKNTDHKEETAAEIAAPVIDDREDHTVRERERDGDEENSGSYIGIAALVLSIISLFTMPILFGVAGIIVGFMARRRGAESLGIWAIGIGAVAVVMGLFVLPFF</sequence>
<dbReference type="InterPro" id="IPR055338">
    <property type="entry name" value="YqfX-like"/>
</dbReference>
<evidence type="ECO:0000256" key="1">
    <source>
        <dbReference type="SAM" id="MobiDB-lite"/>
    </source>
</evidence>
<dbReference type="EMBL" id="ACWF01000156">
    <property type="protein sequence ID" value="EHL73712.1"/>
    <property type="molecule type" value="Genomic_DNA"/>
</dbReference>
<evidence type="ECO:0000313" key="4">
    <source>
        <dbReference type="Proteomes" id="UP000011747"/>
    </source>
</evidence>
<evidence type="ECO:0000313" key="3">
    <source>
        <dbReference type="EMBL" id="EHL73712.1"/>
    </source>
</evidence>
<dbReference type="Proteomes" id="UP000011747">
    <property type="component" value="Unassembled WGS sequence"/>
</dbReference>
<keyword evidence="4" id="KW-1185">Reference proteome</keyword>